<evidence type="ECO:0000259" key="3">
    <source>
        <dbReference type="Pfam" id="PF01648"/>
    </source>
</evidence>
<reference evidence="5 6" key="1">
    <citation type="submission" date="2020-03" db="EMBL/GenBank/DDBJ databases">
        <title>Cyclobacterium plantarum sp. nov., a marine bacterium isolated from a coastal-marine wetland.</title>
        <authorList>
            <person name="Sanchez-Porro C."/>
            <person name="Ventosa A."/>
            <person name="Amoozegar M."/>
        </authorList>
    </citation>
    <scope>NUCLEOTIDE SEQUENCE [LARGE SCALE GENOMIC DNA]</scope>
    <source>
        <strain evidence="5 6">GBPx2</strain>
    </source>
</reference>
<organism evidence="5 6">
    <name type="scientific">Cyclobacterium plantarum</name>
    <dbReference type="NCBI Taxonomy" id="2716263"/>
    <lineage>
        <taxon>Bacteria</taxon>
        <taxon>Pseudomonadati</taxon>
        <taxon>Bacteroidota</taxon>
        <taxon>Cytophagia</taxon>
        <taxon>Cytophagales</taxon>
        <taxon>Cyclobacteriaceae</taxon>
        <taxon>Cyclobacterium</taxon>
    </lineage>
</organism>
<comment type="caution">
    <text evidence="5">The sequence shown here is derived from an EMBL/GenBank/DDBJ whole genome shotgun (WGS) entry which is preliminary data.</text>
</comment>
<dbReference type="PANTHER" id="PTHR12215:SF10">
    <property type="entry name" value="L-AMINOADIPATE-SEMIALDEHYDE DEHYDROGENASE-PHOSPHOPANTETHEINYL TRANSFERASE"/>
    <property type="match status" value="1"/>
</dbReference>
<dbReference type="Pfam" id="PF22624">
    <property type="entry name" value="AASDHPPT_N"/>
    <property type="match status" value="1"/>
</dbReference>
<dbReference type="GO" id="GO:0016740">
    <property type="term" value="F:transferase activity"/>
    <property type="evidence" value="ECO:0007669"/>
    <property type="project" value="UniProtKB-KW"/>
</dbReference>
<evidence type="ECO:0000313" key="6">
    <source>
        <dbReference type="Proteomes" id="UP000649799"/>
    </source>
</evidence>
<name>A0ABX0H4L9_9BACT</name>
<dbReference type="Gene3D" id="3.90.470.20">
    <property type="entry name" value="4'-phosphopantetheinyl transferase domain"/>
    <property type="match status" value="2"/>
</dbReference>
<dbReference type="InterPro" id="IPR055066">
    <property type="entry name" value="AASDHPPT_N"/>
</dbReference>
<dbReference type="Pfam" id="PF01648">
    <property type="entry name" value="ACPS"/>
    <property type="match status" value="1"/>
</dbReference>
<feature type="domain" description="4'-phosphopantetheinyl transferase" evidence="3">
    <location>
        <begin position="129"/>
        <end position="204"/>
    </location>
</feature>
<evidence type="ECO:0000256" key="2">
    <source>
        <dbReference type="ARBA" id="ARBA00022679"/>
    </source>
</evidence>
<accession>A0ABX0H4L9</accession>
<gene>
    <name evidence="5" type="ORF">G9Q97_08175</name>
</gene>
<dbReference type="EMBL" id="JAANYN010000003">
    <property type="protein sequence ID" value="NHE56789.1"/>
    <property type="molecule type" value="Genomic_DNA"/>
</dbReference>
<proteinExistence type="inferred from homology"/>
<dbReference type="RefSeq" id="WP_166145415.1">
    <property type="nucleotide sequence ID" value="NZ_JAANYN010000003.1"/>
</dbReference>
<comment type="similarity">
    <text evidence="1">Belongs to the P-Pant transferase superfamily. Gsp/Sfp/HetI/AcpT family.</text>
</comment>
<dbReference type="SUPFAM" id="SSF56214">
    <property type="entry name" value="4'-phosphopantetheinyl transferase"/>
    <property type="match status" value="2"/>
</dbReference>
<dbReference type="Proteomes" id="UP000649799">
    <property type="component" value="Unassembled WGS sequence"/>
</dbReference>
<protein>
    <submittedName>
        <fullName evidence="5">4'-phosphopantetheinyl transferase superfamily protein</fullName>
    </submittedName>
</protein>
<sequence>MFQVNIFCDEPGAPEWNEHTAALPANFLHVWRAPVHMPRQDLDSIMALMNEEEVEKAEKFYLREDKIRYAIGRGFLRRLIGHYLNIDPKIVLFRRNKHNKPILEAYNNFHFNISHAGDWVVFALSKATIGIDIEPINATFDYQEVVTQFFDPSEIDFITKSAYPYPSFFKIWTRKEAFLKALGWGLTDHLHQYCFLDRSRSISLPEPIEHRGWQIKSFLMEEKYYLSLAYPKTEMLPRFFDWNALGSS</sequence>
<evidence type="ECO:0000256" key="1">
    <source>
        <dbReference type="ARBA" id="ARBA00010990"/>
    </source>
</evidence>
<keyword evidence="2 5" id="KW-0808">Transferase</keyword>
<dbReference type="PANTHER" id="PTHR12215">
    <property type="entry name" value="PHOSPHOPANTETHEINE TRANSFERASE"/>
    <property type="match status" value="1"/>
</dbReference>
<dbReference type="InterPro" id="IPR037143">
    <property type="entry name" value="4-PPantetheinyl_Trfase_dom_sf"/>
</dbReference>
<dbReference type="InterPro" id="IPR050559">
    <property type="entry name" value="P-Pant_transferase_sf"/>
</dbReference>
<evidence type="ECO:0000313" key="5">
    <source>
        <dbReference type="EMBL" id="NHE56789.1"/>
    </source>
</evidence>
<dbReference type="InterPro" id="IPR008278">
    <property type="entry name" value="4-PPantetheinyl_Trfase_dom"/>
</dbReference>
<evidence type="ECO:0000259" key="4">
    <source>
        <dbReference type="Pfam" id="PF22624"/>
    </source>
</evidence>
<feature type="domain" description="4'-phosphopantetheinyl transferase N-terminal" evidence="4">
    <location>
        <begin position="40"/>
        <end position="123"/>
    </location>
</feature>
<keyword evidence="6" id="KW-1185">Reference proteome</keyword>